<reference evidence="1" key="1">
    <citation type="submission" date="2020-02" db="EMBL/GenBank/DDBJ databases">
        <authorList>
            <person name="Meier V. D."/>
        </authorList>
    </citation>
    <scope>NUCLEOTIDE SEQUENCE</scope>
    <source>
        <strain evidence="1">AVDCRST_MAG77</strain>
    </source>
</reference>
<proteinExistence type="predicted"/>
<dbReference type="EMBL" id="CADCTC010000076">
    <property type="protein sequence ID" value="CAA9234319.1"/>
    <property type="molecule type" value="Genomic_DNA"/>
</dbReference>
<organism evidence="1">
    <name type="scientific">uncultured Chloroflexota bacterium</name>
    <dbReference type="NCBI Taxonomy" id="166587"/>
    <lineage>
        <taxon>Bacteria</taxon>
        <taxon>Bacillati</taxon>
        <taxon>Chloroflexota</taxon>
        <taxon>environmental samples</taxon>
    </lineage>
</organism>
<gene>
    <name evidence="1" type="ORF">AVDCRST_MAG77-1300</name>
</gene>
<sequence length="43" mass="4426">MLAPGVPAYRRLCAAPLDTFPVLATAREEATRAAAAQAGVART</sequence>
<accession>A0A6J4HVY0</accession>
<evidence type="ECO:0000313" key="1">
    <source>
        <dbReference type="EMBL" id="CAA9234319.1"/>
    </source>
</evidence>
<name>A0A6J4HVY0_9CHLR</name>
<protein>
    <submittedName>
        <fullName evidence="1">Uncharacterized protein</fullName>
    </submittedName>
</protein>
<dbReference type="AlphaFoldDB" id="A0A6J4HVY0"/>